<dbReference type="Proteomes" id="UP000317178">
    <property type="component" value="Chromosome"/>
</dbReference>
<dbReference type="HAMAP" id="MF_01830">
    <property type="entry name" value="Hydro_lyase"/>
    <property type="match status" value="1"/>
</dbReference>
<dbReference type="AlphaFoldDB" id="A0A518CKA4"/>
<dbReference type="Gene3D" id="3.30.2040.10">
    <property type="entry name" value="PSTPO5379-like domain"/>
    <property type="match status" value="1"/>
</dbReference>
<organism evidence="3 4">
    <name type="scientific">Polystyrenella longa</name>
    <dbReference type="NCBI Taxonomy" id="2528007"/>
    <lineage>
        <taxon>Bacteria</taxon>
        <taxon>Pseudomonadati</taxon>
        <taxon>Planctomycetota</taxon>
        <taxon>Planctomycetia</taxon>
        <taxon>Planctomycetales</taxon>
        <taxon>Planctomycetaceae</taxon>
        <taxon>Polystyrenella</taxon>
    </lineage>
</organism>
<evidence type="ECO:0000256" key="1">
    <source>
        <dbReference type="ARBA" id="ARBA00007896"/>
    </source>
</evidence>
<evidence type="ECO:0000313" key="3">
    <source>
        <dbReference type="EMBL" id="QDU79614.1"/>
    </source>
</evidence>
<evidence type="ECO:0000256" key="2">
    <source>
        <dbReference type="ARBA" id="ARBA00023239"/>
    </source>
</evidence>
<keyword evidence="2" id="KW-0456">Lyase</keyword>
<dbReference type="PIRSF" id="PIRSF029755">
    <property type="entry name" value="UCP029755"/>
    <property type="match status" value="1"/>
</dbReference>
<reference evidence="3 4" key="1">
    <citation type="submission" date="2019-02" db="EMBL/GenBank/DDBJ databases">
        <title>Deep-cultivation of Planctomycetes and their phenomic and genomic characterization uncovers novel biology.</title>
        <authorList>
            <person name="Wiegand S."/>
            <person name="Jogler M."/>
            <person name="Boedeker C."/>
            <person name="Pinto D."/>
            <person name="Vollmers J."/>
            <person name="Rivas-Marin E."/>
            <person name="Kohn T."/>
            <person name="Peeters S.H."/>
            <person name="Heuer A."/>
            <person name="Rast P."/>
            <person name="Oberbeckmann S."/>
            <person name="Bunk B."/>
            <person name="Jeske O."/>
            <person name="Meyerdierks A."/>
            <person name="Storesund J.E."/>
            <person name="Kallscheuer N."/>
            <person name="Luecker S."/>
            <person name="Lage O.M."/>
            <person name="Pohl T."/>
            <person name="Merkel B.J."/>
            <person name="Hornburger P."/>
            <person name="Mueller R.-W."/>
            <person name="Bruemmer F."/>
            <person name="Labrenz M."/>
            <person name="Spormann A.M."/>
            <person name="Op den Camp H."/>
            <person name="Overmann J."/>
            <person name="Amann R."/>
            <person name="Jetten M.S.M."/>
            <person name="Mascher T."/>
            <person name="Medema M.H."/>
            <person name="Devos D.P."/>
            <person name="Kaster A.-K."/>
            <person name="Ovreas L."/>
            <person name="Rohde M."/>
            <person name="Galperin M.Y."/>
            <person name="Jogler C."/>
        </authorList>
    </citation>
    <scope>NUCLEOTIDE SEQUENCE [LARGE SCALE GENOMIC DNA]</scope>
    <source>
        <strain evidence="3 4">Pla110</strain>
    </source>
</reference>
<dbReference type="Gene3D" id="3.40.1640.10">
    <property type="entry name" value="PSTPO5379-like"/>
    <property type="match status" value="1"/>
</dbReference>
<evidence type="ECO:0008006" key="5">
    <source>
        <dbReference type="Google" id="ProtNLM"/>
    </source>
</evidence>
<gene>
    <name evidence="3" type="ORF">Pla110_13250</name>
</gene>
<dbReference type="RefSeq" id="WP_144994361.1">
    <property type="nucleotide sequence ID" value="NZ_CP036281.1"/>
</dbReference>
<dbReference type="EMBL" id="CP036281">
    <property type="protein sequence ID" value="QDU79614.1"/>
    <property type="molecule type" value="Genomic_DNA"/>
</dbReference>
<dbReference type="FunFam" id="3.30.2040.10:FF:000001">
    <property type="entry name" value="D-glutamate cyclase, mitochondrial"/>
    <property type="match status" value="1"/>
</dbReference>
<name>A0A518CKA4_9PLAN</name>
<sequence>MKSTLFKTGQEVREACRRGELDSHTAGMAPGYVQANLVMLPQEYADDFEQFCHKNSKACPLLHVTEPGSYSPSTLAVGSDLRYDLPRYRIWEQGKLTAEPTSLEEYWRDDLVAFLIGCSFTFENALKREGVPLRHVEEKKNVAMYRTNIECDSVGPFQGHMVVSMRPLTLGEISKATEITSRFPEMHGGPVHHGEPERIGIRNLAKPDYGEAVTIEENESPVFWACGVTPQAVIAEAKLPFVITHAPGCMFLTDHRDEDYEMV</sequence>
<dbReference type="SUPFAM" id="SSF160920">
    <property type="entry name" value="PSTPO5379-like"/>
    <property type="match status" value="1"/>
</dbReference>
<dbReference type="GO" id="GO:0016829">
    <property type="term" value="F:lyase activity"/>
    <property type="evidence" value="ECO:0007669"/>
    <property type="project" value="UniProtKB-KW"/>
</dbReference>
<dbReference type="InterPro" id="IPR038021">
    <property type="entry name" value="Putative_hydro-lyase"/>
</dbReference>
<dbReference type="KEGG" id="plon:Pla110_13250"/>
<dbReference type="InterPro" id="IPR016938">
    <property type="entry name" value="UPF0317"/>
</dbReference>
<protein>
    <recommendedName>
        <fullName evidence="5">Hydro-lyase</fullName>
    </recommendedName>
</protein>
<dbReference type="OrthoDB" id="149585at2"/>
<comment type="similarity">
    <text evidence="1">Belongs to the D-glutamate cyclase family.</text>
</comment>
<dbReference type="PANTHER" id="PTHR32022">
    <property type="entry name" value="D-GLUTAMATE CYCLASE, MITOCHONDRIAL"/>
    <property type="match status" value="1"/>
</dbReference>
<evidence type="ECO:0000313" key="4">
    <source>
        <dbReference type="Proteomes" id="UP000317178"/>
    </source>
</evidence>
<accession>A0A518CKA4</accession>
<dbReference type="PANTHER" id="PTHR32022:SF10">
    <property type="entry name" value="D-GLUTAMATE CYCLASE, MITOCHONDRIAL"/>
    <property type="match status" value="1"/>
</dbReference>
<dbReference type="Pfam" id="PF07286">
    <property type="entry name" value="D-Glu_cyclase"/>
    <property type="match status" value="1"/>
</dbReference>
<dbReference type="NCBIfam" id="NF003969">
    <property type="entry name" value="PRK05463.1"/>
    <property type="match status" value="1"/>
</dbReference>
<keyword evidence="4" id="KW-1185">Reference proteome</keyword>
<proteinExistence type="inferred from homology"/>
<dbReference type="InterPro" id="IPR009906">
    <property type="entry name" value="D-Glu_cyclase"/>
</dbReference>